<dbReference type="PANTHER" id="PTHR46112:SF3">
    <property type="entry name" value="AMINOPEPTIDASE YPDF"/>
    <property type="match status" value="1"/>
</dbReference>
<evidence type="ECO:0000259" key="6">
    <source>
        <dbReference type="Pfam" id="PF01321"/>
    </source>
</evidence>
<gene>
    <name evidence="7" type="ORF">FG383_14350</name>
</gene>
<comment type="similarity">
    <text evidence="2">Belongs to the peptidase M24B family.</text>
</comment>
<comment type="caution">
    <text evidence="7">The sequence shown here is derived from an EMBL/GenBank/DDBJ whole genome shotgun (WGS) entry which is preliminary data.</text>
</comment>
<dbReference type="GO" id="GO:0046872">
    <property type="term" value="F:metal ion binding"/>
    <property type="evidence" value="ECO:0007669"/>
    <property type="project" value="UniProtKB-KW"/>
</dbReference>
<dbReference type="GO" id="GO:0008235">
    <property type="term" value="F:metalloexopeptidase activity"/>
    <property type="evidence" value="ECO:0007669"/>
    <property type="project" value="UniProtKB-ARBA"/>
</dbReference>
<dbReference type="PANTHER" id="PTHR46112">
    <property type="entry name" value="AMINOPEPTIDASE"/>
    <property type="match status" value="1"/>
</dbReference>
<dbReference type="Gene3D" id="3.40.350.10">
    <property type="entry name" value="Creatinase/prolidase N-terminal domain"/>
    <property type="match status" value="1"/>
</dbReference>
<evidence type="ECO:0000256" key="3">
    <source>
        <dbReference type="ARBA" id="ARBA00022723"/>
    </source>
</evidence>
<evidence type="ECO:0000259" key="5">
    <source>
        <dbReference type="Pfam" id="PF00557"/>
    </source>
</evidence>
<dbReference type="InterPro" id="IPR000587">
    <property type="entry name" value="Creatinase_N"/>
</dbReference>
<keyword evidence="7" id="KW-0031">Aminopeptidase</keyword>
<dbReference type="Proteomes" id="UP000318937">
    <property type="component" value="Unassembled WGS sequence"/>
</dbReference>
<evidence type="ECO:0000313" key="8">
    <source>
        <dbReference type="Proteomes" id="UP000318937"/>
    </source>
</evidence>
<keyword evidence="7" id="KW-0645">Protease</keyword>
<evidence type="ECO:0000256" key="2">
    <source>
        <dbReference type="ARBA" id="ARBA00008766"/>
    </source>
</evidence>
<keyword evidence="3" id="KW-0479">Metal-binding</keyword>
<dbReference type="InterPro" id="IPR050659">
    <property type="entry name" value="Peptidase_M24B"/>
</dbReference>
<accession>A0A544T0L7</accession>
<dbReference type="SUPFAM" id="SSF55920">
    <property type="entry name" value="Creatinase/aminopeptidase"/>
    <property type="match status" value="1"/>
</dbReference>
<feature type="domain" description="Peptidase M24" evidence="5">
    <location>
        <begin position="136"/>
        <end position="337"/>
    </location>
</feature>
<dbReference type="GO" id="GO:0004177">
    <property type="term" value="F:aminopeptidase activity"/>
    <property type="evidence" value="ECO:0007669"/>
    <property type="project" value="UniProtKB-KW"/>
</dbReference>
<evidence type="ECO:0000256" key="4">
    <source>
        <dbReference type="ARBA" id="ARBA00022801"/>
    </source>
</evidence>
<name>A0A544T0L7_9BACI</name>
<dbReference type="FunFam" id="3.90.230.10:FF:000014">
    <property type="entry name" value="Aminopeptidase P family protein"/>
    <property type="match status" value="1"/>
</dbReference>
<dbReference type="InterPro" id="IPR001131">
    <property type="entry name" value="Peptidase_M24B_aminopep-P_CS"/>
</dbReference>
<dbReference type="EMBL" id="VDGG01000032">
    <property type="protein sequence ID" value="TQR10997.1"/>
    <property type="molecule type" value="Genomic_DNA"/>
</dbReference>
<evidence type="ECO:0000313" key="7">
    <source>
        <dbReference type="EMBL" id="TQR10997.1"/>
    </source>
</evidence>
<keyword evidence="4" id="KW-0378">Hydrolase</keyword>
<dbReference type="AlphaFoldDB" id="A0A544T0L7"/>
<dbReference type="InterPro" id="IPR036005">
    <property type="entry name" value="Creatinase/aminopeptidase-like"/>
</dbReference>
<comment type="cofactor">
    <cofactor evidence="1">
        <name>Mn(2+)</name>
        <dbReference type="ChEBI" id="CHEBI:29035"/>
    </cofactor>
</comment>
<dbReference type="Pfam" id="PF01321">
    <property type="entry name" value="Creatinase_N"/>
    <property type="match status" value="1"/>
</dbReference>
<dbReference type="RefSeq" id="WP_142608082.1">
    <property type="nucleotide sequence ID" value="NZ_VDGG01000032.1"/>
</dbReference>
<organism evidence="7 8">
    <name type="scientific">Psychrobacillus soli</name>
    <dbReference type="NCBI Taxonomy" id="1543965"/>
    <lineage>
        <taxon>Bacteria</taxon>
        <taxon>Bacillati</taxon>
        <taxon>Bacillota</taxon>
        <taxon>Bacilli</taxon>
        <taxon>Bacillales</taxon>
        <taxon>Bacillaceae</taxon>
        <taxon>Psychrobacillus</taxon>
    </lineage>
</organism>
<dbReference type="Gene3D" id="3.90.230.10">
    <property type="entry name" value="Creatinase/methionine aminopeptidase superfamily"/>
    <property type="match status" value="1"/>
</dbReference>
<dbReference type="InterPro" id="IPR000994">
    <property type="entry name" value="Pept_M24"/>
</dbReference>
<keyword evidence="8" id="KW-1185">Reference proteome</keyword>
<reference evidence="7 8" key="1">
    <citation type="submission" date="2019-05" db="EMBL/GenBank/DDBJ databases">
        <title>Psychrobacillus vulpis sp. nov., a new species isolated from feces of a red fox that inhabits in The Tablas de Daimiel Natural Park, Albacete, Spain.</title>
        <authorList>
            <person name="Rodriguez M."/>
            <person name="Reina J.C."/>
            <person name="Bejar V."/>
            <person name="Llamas I."/>
        </authorList>
    </citation>
    <scope>NUCLEOTIDE SEQUENCE [LARGE SCALE GENOMIC DNA]</scope>
    <source>
        <strain evidence="7 8">NHI-2</strain>
    </source>
</reference>
<dbReference type="SUPFAM" id="SSF53092">
    <property type="entry name" value="Creatinase/prolidase N-terminal domain"/>
    <property type="match status" value="1"/>
</dbReference>
<dbReference type="CDD" id="cd01092">
    <property type="entry name" value="APP-like"/>
    <property type="match status" value="1"/>
</dbReference>
<proteinExistence type="inferred from homology"/>
<sequence>MEKLMKLRQSFDELGIDGVLITDGINRRYLTDFTGSAGTVLISKTEAYLLVDFRYTSQANAQTKDFTVKEIDRAVIYEEIANLAERLGIKKLGFEQQHVSYQYYSQFSKYAKADLVPVSSAVEKLRMFKNETEIAKHKKAAEISDAAFAHILTVIRPGMKEIEIANELEFHMRKLGATSSSFDMIVASGIRSALPHGVASEKVVEKGDMITLDFGAYYKGYCSDMTRTIAVGEPNPKLKEIYGIVSGALEHALGEIKAGMSGKEADALTRDFISEKGYGEYYGHGMGHGIGLYIHEDIFMNPKCEQLIEEGMVLTVEPGIYIPDLGGVRIEDDIILKKDGIEIITKSNKELIIL</sequence>
<dbReference type="Pfam" id="PF00557">
    <property type="entry name" value="Peptidase_M24"/>
    <property type="match status" value="1"/>
</dbReference>
<evidence type="ECO:0000256" key="1">
    <source>
        <dbReference type="ARBA" id="ARBA00001936"/>
    </source>
</evidence>
<dbReference type="PROSITE" id="PS00491">
    <property type="entry name" value="PROLINE_PEPTIDASE"/>
    <property type="match status" value="1"/>
</dbReference>
<dbReference type="InterPro" id="IPR001714">
    <property type="entry name" value="Pept_M24_MAP"/>
</dbReference>
<dbReference type="OrthoDB" id="9806388at2"/>
<dbReference type="PRINTS" id="PR00599">
    <property type="entry name" value="MAPEPTIDASE"/>
</dbReference>
<dbReference type="InterPro" id="IPR029149">
    <property type="entry name" value="Creatin/AminoP/Spt16_N"/>
</dbReference>
<feature type="domain" description="Creatinase N-terminal" evidence="6">
    <location>
        <begin position="4"/>
        <end position="127"/>
    </location>
</feature>
<protein>
    <submittedName>
        <fullName evidence="7">Aminopeptidase P family protein</fullName>
    </submittedName>
</protein>